<dbReference type="AlphaFoldDB" id="A0A087T9K3"/>
<evidence type="ECO:0000313" key="2">
    <source>
        <dbReference type="Proteomes" id="UP000054359"/>
    </source>
</evidence>
<dbReference type="Proteomes" id="UP000054359">
    <property type="component" value="Unassembled WGS sequence"/>
</dbReference>
<evidence type="ECO:0000313" key="1">
    <source>
        <dbReference type="EMBL" id="KFM61792.1"/>
    </source>
</evidence>
<feature type="non-terminal residue" evidence="1">
    <location>
        <position position="41"/>
    </location>
</feature>
<name>A0A087T9K3_STEMI</name>
<sequence length="41" mass="4796">SCNDQKHNSKNQQLHIHILRSLAMSPISRTQMKQANYCHFS</sequence>
<reference evidence="1 2" key="1">
    <citation type="submission" date="2013-11" db="EMBL/GenBank/DDBJ databases">
        <title>Genome sequencing of Stegodyphus mimosarum.</title>
        <authorList>
            <person name="Bechsgaard J."/>
        </authorList>
    </citation>
    <scope>NUCLEOTIDE SEQUENCE [LARGE SCALE GENOMIC DNA]</scope>
</reference>
<protein>
    <submittedName>
        <fullName evidence="1">Uncharacterized protein</fullName>
    </submittedName>
</protein>
<proteinExistence type="predicted"/>
<organism evidence="1 2">
    <name type="scientific">Stegodyphus mimosarum</name>
    <name type="common">African social velvet spider</name>
    <dbReference type="NCBI Taxonomy" id="407821"/>
    <lineage>
        <taxon>Eukaryota</taxon>
        <taxon>Metazoa</taxon>
        <taxon>Ecdysozoa</taxon>
        <taxon>Arthropoda</taxon>
        <taxon>Chelicerata</taxon>
        <taxon>Arachnida</taxon>
        <taxon>Araneae</taxon>
        <taxon>Araneomorphae</taxon>
        <taxon>Entelegynae</taxon>
        <taxon>Eresoidea</taxon>
        <taxon>Eresidae</taxon>
        <taxon>Stegodyphus</taxon>
    </lineage>
</organism>
<dbReference type="EMBL" id="KK114158">
    <property type="protein sequence ID" value="KFM61792.1"/>
    <property type="molecule type" value="Genomic_DNA"/>
</dbReference>
<accession>A0A087T9K3</accession>
<gene>
    <name evidence="1" type="ORF">X975_12204</name>
</gene>
<keyword evidence="2" id="KW-1185">Reference proteome</keyword>
<feature type="non-terminal residue" evidence="1">
    <location>
        <position position="1"/>
    </location>
</feature>